<feature type="domain" description="GGDEF" evidence="4">
    <location>
        <begin position="326"/>
        <end position="458"/>
    </location>
</feature>
<dbReference type="PROSITE" id="PS50887">
    <property type="entry name" value="GGDEF"/>
    <property type="match status" value="1"/>
</dbReference>
<dbReference type="PROSITE" id="PS50113">
    <property type="entry name" value="PAC"/>
    <property type="match status" value="1"/>
</dbReference>
<comment type="caution">
    <text evidence="5">The sequence shown here is derived from an EMBL/GenBank/DDBJ whole genome shotgun (WGS) entry which is preliminary data.</text>
</comment>
<dbReference type="NCBIfam" id="TIGR00254">
    <property type="entry name" value="GGDEF"/>
    <property type="match status" value="1"/>
</dbReference>
<dbReference type="InterPro" id="IPR029787">
    <property type="entry name" value="Nucleotide_cyclase"/>
</dbReference>
<dbReference type="InterPro" id="IPR000014">
    <property type="entry name" value="PAS"/>
</dbReference>
<feature type="transmembrane region" description="Helical" evidence="1">
    <location>
        <begin position="38"/>
        <end position="56"/>
    </location>
</feature>
<dbReference type="Pfam" id="PF00990">
    <property type="entry name" value="GGDEF"/>
    <property type="match status" value="1"/>
</dbReference>
<reference evidence="5 6" key="1">
    <citation type="submission" date="2021-03" db="EMBL/GenBank/DDBJ databases">
        <title>Antimicrobial resistance genes in bacteria isolated from Japanese honey, and their potential for conferring macrolide and lincosamide resistance in the American foulbrood pathogen Paenibacillus larvae.</title>
        <authorList>
            <person name="Okamoto M."/>
            <person name="Kumagai M."/>
            <person name="Kanamori H."/>
            <person name="Takamatsu D."/>
        </authorList>
    </citation>
    <scope>NUCLEOTIDE SEQUENCE [LARGE SCALE GENOMIC DNA]</scope>
    <source>
        <strain evidence="5 6">J42TS3</strain>
    </source>
</reference>
<proteinExistence type="predicted"/>
<name>A0ABQ4M5Z5_9BACL</name>
<dbReference type="EMBL" id="BOSL01000001">
    <property type="protein sequence ID" value="GIP51426.1"/>
    <property type="molecule type" value="Genomic_DNA"/>
</dbReference>
<dbReference type="PANTHER" id="PTHR44757:SF2">
    <property type="entry name" value="BIOFILM ARCHITECTURE MAINTENANCE PROTEIN MBAA"/>
    <property type="match status" value="1"/>
</dbReference>
<feature type="transmembrane region" description="Helical" evidence="1">
    <location>
        <begin position="12"/>
        <end position="32"/>
    </location>
</feature>
<dbReference type="Proteomes" id="UP000679992">
    <property type="component" value="Unassembled WGS sequence"/>
</dbReference>
<evidence type="ECO:0000313" key="5">
    <source>
        <dbReference type="EMBL" id="GIP51426.1"/>
    </source>
</evidence>
<evidence type="ECO:0008006" key="7">
    <source>
        <dbReference type="Google" id="ProtNLM"/>
    </source>
</evidence>
<sequence>MNREQEIHRRNVLILKLLWGFYAISLVVNLVVDQSIYVLYPPVGLGLGIVLLLLVASKRFSELTMFLMITSLYVFLLALTLNYPYLVNFIFLGLIPLFALIYLDYRAVLLAGALYLATAIYMFNVLHDEMFAGVDRSDIAYVVVFGLFATAFCLYFTKFIKSLWLKAEQSGSQLRNILENVEIATWSYHLSGGVMQLSEGIIHITGMPAEAFEGDYRMLTDIVLPEDKSRIMKAQKEMVLDKKSVTVECRIVRSDGEYRWTQIRGNPFFNSTGHLERLAGVIIDITERKRLEEQVEYLAYHDELTALPNRAMFNMRFEQYINEGMNPLTIMFIDLDNFKEVNDAFGHSAGDLLLRGIAERLTGHIRDTDMVCRLGGDEFLLLLTHSDSTHASKVAERIISSLSIPFNYQGYSLIATPSIGICVYEGGPCDLDQLIREADEAMYEAKREGRNRYFIHSALSSMSSYP</sequence>
<dbReference type="InterPro" id="IPR000700">
    <property type="entry name" value="PAS-assoc_C"/>
</dbReference>
<keyword evidence="1" id="KW-0812">Transmembrane</keyword>
<feature type="transmembrane region" description="Helical" evidence="1">
    <location>
        <begin position="108"/>
        <end position="127"/>
    </location>
</feature>
<dbReference type="SUPFAM" id="SSF55785">
    <property type="entry name" value="PYP-like sensor domain (PAS domain)"/>
    <property type="match status" value="1"/>
</dbReference>
<dbReference type="Gene3D" id="3.30.450.20">
    <property type="entry name" value="PAS domain"/>
    <property type="match status" value="1"/>
</dbReference>
<organism evidence="5 6">
    <name type="scientific">Paenibacillus vini</name>
    <dbReference type="NCBI Taxonomy" id="1476024"/>
    <lineage>
        <taxon>Bacteria</taxon>
        <taxon>Bacillati</taxon>
        <taxon>Bacillota</taxon>
        <taxon>Bacilli</taxon>
        <taxon>Bacillales</taxon>
        <taxon>Paenibacillaceae</taxon>
        <taxon>Paenibacillus</taxon>
    </lineage>
</organism>
<dbReference type="CDD" id="cd01949">
    <property type="entry name" value="GGDEF"/>
    <property type="match status" value="1"/>
</dbReference>
<keyword evidence="1" id="KW-0472">Membrane</keyword>
<evidence type="ECO:0000259" key="3">
    <source>
        <dbReference type="PROSITE" id="PS50113"/>
    </source>
</evidence>
<dbReference type="InterPro" id="IPR035965">
    <property type="entry name" value="PAS-like_dom_sf"/>
</dbReference>
<feature type="transmembrane region" description="Helical" evidence="1">
    <location>
        <begin position="139"/>
        <end position="157"/>
    </location>
</feature>
<feature type="domain" description="PAS" evidence="2">
    <location>
        <begin position="170"/>
        <end position="243"/>
    </location>
</feature>
<dbReference type="NCBIfam" id="TIGR00229">
    <property type="entry name" value="sensory_box"/>
    <property type="match status" value="1"/>
</dbReference>
<dbReference type="SMART" id="SM00086">
    <property type="entry name" value="PAC"/>
    <property type="match status" value="1"/>
</dbReference>
<dbReference type="SUPFAM" id="SSF55073">
    <property type="entry name" value="Nucleotide cyclase"/>
    <property type="match status" value="1"/>
</dbReference>
<evidence type="ECO:0000259" key="4">
    <source>
        <dbReference type="PROSITE" id="PS50887"/>
    </source>
</evidence>
<dbReference type="RefSeq" id="WP_213653616.1">
    <property type="nucleotide sequence ID" value="NZ_BOSL01000001.1"/>
</dbReference>
<evidence type="ECO:0000259" key="2">
    <source>
        <dbReference type="PROSITE" id="PS50112"/>
    </source>
</evidence>
<feature type="domain" description="PAC" evidence="3">
    <location>
        <begin position="245"/>
        <end position="297"/>
    </location>
</feature>
<keyword evidence="1" id="KW-1133">Transmembrane helix</keyword>
<protein>
    <recommendedName>
        <fullName evidence="7">Diguanylate cyclase</fullName>
    </recommendedName>
</protein>
<dbReference type="PANTHER" id="PTHR44757">
    <property type="entry name" value="DIGUANYLATE CYCLASE DGCP"/>
    <property type="match status" value="1"/>
</dbReference>
<dbReference type="Pfam" id="PF08447">
    <property type="entry name" value="PAS_3"/>
    <property type="match status" value="1"/>
</dbReference>
<dbReference type="SMART" id="SM00267">
    <property type="entry name" value="GGDEF"/>
    <property type="match status" value="1"/>
</dbReference>
<evidence type="ECO:0000256" key="1">
    <source>
        <dbReference type="SAM" id="Phobius"/>
    </source>
</evidence>
<dbReference type="InterPro" id="IPR000160">
    <property type="entry name" value="GGDEF_dom"/>
</dbReference>
<keyword evidence="6" id="KW-1185">Reference proteome</keyword>
<dbReference type="Gene3D" id="3.30.70.270">
    <property type="match status" value="1"/>
</dbReference>
<dbReference type="InterPro" id="IPR013655">
    <property type="entry name" value="PAS_fold_3"/>
</dbReference>
<accession>A0ABQ4M5Z5</accession>
<gene>
    <name evidence="5" type="ORF">J42TS3_04610</name>
</gene>
<dbReference type="InterPro" id="IPR043128">
    <property type="entry name" value="Rev_trsase/Diguanyl_cyclase"/>
</dbReference>
<dbReference type="CDD" id="cd00130">
    <property type="entry name" value="PAS"/>
    <property type="match status" value="1"/>
</dbReference>
<dbReference type="InterPro" id="IPR052155">
    <property type="entry name" value="Biofilm_reg_signaling"/>
</dbReference>
<evidence type="ECO:0000313" key="6">
    <source>
        <dbReference type="Proteomes" id="UP000679992"/>
    </source>
</evidence>
<dbReference type="PROSITE" id="PS50112">
    <property type="entry name" value="PAS"/>
    <property type="match status" value="1"/>
</dbReference>
<dbReference type="InterPro" id="IPR001610">
    <property type="entry name" value="PAC"/>
</dbReference>